<evidence type="ECO:0000259" key="3">
    <source>
        <dbReference type="Pfam" id="PF07859"/>
    </source>
</evidence>
<evidence type="ECO:0000256" key="2">
    <source>
        <dbReference type="SAM" id="MobiDB-lite"/>
    </source>
</evidence>
<dbReference type="EMBL" id="JARQBJ010000002">
    <property type="protein sequence ID" value="MDT2809713.1"/>
    <property type="molecule type" value="Genomic_DNA"/>
</dbReference>
<evidence type="ECO:0000313" key="4">
    <source>
        <dbReference type="EMBL" id="MDT2809713.1"/>
    </source>
</evidence>
<sequence length="285" mass="31982">MISQKAQQLKEQMRQERRKDSLDSGAPQYPIPSADLLKGLDFEVTQLQDCQITTIFAPSPRQGAILFLHGGAYLRSFGGMHWHFAAKLVKATGYHLVAPDYPILPKGNFLVAQRLLQALYRQLLQDYPGEEIFIVGDSAGAGLGLGLTMELRDLKQPLPKKLLLLSPYLDVTMTNPEIPEKNQEDPWLNPDSLRESGLRYAAGNDPKDFRLSPIYGAVHGLPPMMIVFGTSDVLYPDGQKFRAICNQQQISLQFFEEAGLFHVYPLFELPEAEKIWPNLVAFLQG</sequence>
<name>A0AAW8TUV6_9ENTE</name>
<dbReference type="PANTHER" id="PTHR48081">
    <property type="entry name" value="AB HYDROLASE SUPERFAMILY PROTEIN C4A8.06C"/>
    <property type="match status" value="1"/>
</dbReference>
<dbReference type="Pfam" id="PF07859">
    <property type="entry name" value="Abhydrolase_3"/>
    <property type="match status" value="1"/>
</dbReference>
<organism evidence="4 5">
    <name type="scientific">Enterococcus asini</name>
    <dbReference type="NCBI Taxonomy" id="57732"/>
    <lineage>
        <taxon>Bacteria</taxon>
        <taxon>Bacillati</taxon>
        <taxon>Bacillota</taxon>
        <taxon>Bacilli</taxon>
        <taxon>Lactobacillales</taxon>
        <taxon>Enterococcaceae</taxon>
        <taxon>Enterococcus</taxon>
    </lineage>
</organism>
<dbReference type="InterPro" id="IPR050300">
    <property type="entry name" value="GDXG_lipolytic_enzyme"/>
</dbReference>
<feature type="region of interest" description="Disordered" evidence="2">
    <location>
        <begin position="1"/>
        <end position="29"/>
    </location>
</feature>
<dbReference type="GO" id="GO:0016787">
    <property type="term" value="F:hydrolase activity"/>
    <property type="evidence" value="ECO:0007669"/>
    <property type="project" value="UniProtKB-KW"/>
</dbReference>
<feature type="compositionally biased region" description="Polar residues" evidence="2">
    <location>
        <begin position="1"/>
        <end position="10"/>
    </location>
</feature>
<accession>A0AAW8TUV6</accession>
<gene>
    <name evidence="4" type="ORF">P7H43_04395</name>
</gene>
<keyword evidence="1 4" id="KW-0378">Hydrolase</keyword>
<dbReference type="AlphaFoldDB" id="A0AAW8TUV6"/>
<dbReference type="PANTHER" id="PTHR48081:SF8">
    <property type="entry name" value="ALPHA_BETA HYDROLASE FOLD-3 DOMAIN-CONTAINING PROTEIN-RELATED"/>
    <property type="match status" value="1"/>
</dbReference>
<dbReference type="InterPro" id="IPR029058">
    <property type="entry name" value="AB_hydrolase_fold"/>
</dbReference>
<dbReference type="SUPFAM" id="SSF53474">
    <property type="entry name" value="alpha/beta-Hydrolases"/>
    <property type="match status" value="1"/>
</dbReference>
<dbReference type="RefSeq" id="WP_311835127.1">
    <property type="nucleotide sequence ID" value="NZ_JARQBJ010000002.1"/>
</dbReference>
<proteinExistence type="predicted"/>
<comment type="caution">
    <text evidence="4">The sequence shown here is derived from an EMBL/GenBank/DDBJ whole genome shotgun (WGS) entry which is preliminary data.</text>
</comment>
<dbReference type="Proteomes" id="UP001256711">
    <property type="component" value="Unassembled WGS sequence"/>
</dbReference>
<feature type="compositionally biased region" description="Basic and acidic residues" evidence="2">
    <location>
        <begin position="11"/>
        <end position="22"/>
    </location>
</feature>
<dbReference type="Gene3D" id="3.40.50.1820">
    <property type="entry name" value="alpha/beta hydrolase"/>
    <property type="match status" value="1"/>
</dbReference>
<dbReference type="InterPro" id="IPR013094">
    <property type="entry name" value="AB_hydrolase_3"/>
</dbReference>
<feature type="domain" description="Alpha/beta hydrolase fold-3" evidence="3">
    <location>
        <begin position="65"/>
        <end position="264"/>
    </location>
</feature>
<reference evidence="4" key="1">
    <citation type="submission" date="2023-03" db="EMBL/GenBank/DDBJ databases">
        <authorList>
            <person name="Shen W."/>
            <person name="Cai J."/>
        </authorList>
    </citation>
    <scope>NUCLEOTIDE SEQUENCE</scope>
    <source>
        <strain evidence="4">B226-2</strain>
    </source>
</reference>
<evidence type="ECO:0000256" key="1">
    <source>
        <dbReference type="ARBA" id="ARBA00022801"/>
    </source>
</evidence>
<evidence type="ECO:0000313" key="5">
    <source>
        <dbReference type="Proteomes" id="UP001256711"/>
    </source>
</evidence>
<protein>
    <submittedName>
        <fullName evidence="4">Alpha/beta hydrolase</fullName>
    </submittedName>
</protein>